<dbReference type="Pfam" id="PF08240">
    <property type="entry name" value="ADH_N"/>
    <property type="match status" value="1"/>
</dbReference>
<dbReference type="OrthoDB" id="658409at2"/>
<dbReference type="GO" id="GO:0070402">
    <property type="term" value="F:NADPH binding"/>
    <property type="evidence" value="ECO:0007669"/>
    <property type="project" value="TreeGrafter"/>
</dbReference>
<organism evidence="4 5">
    <name type="scientific">Mucilaginibacter corticis</name>
    <dbReference type="NCBI Taxonomy" id="2597670"/>
    <lineage>
        <taxon>Bacteria</taxon>
        <taxon>Pseudomonadati</taxon>
        <taxon>Bacteroidota</taxon>
        <taxon>Sphingobacteriia</taxon>
        <taxon>Sphingobacteriales</taxon>
        <taxon>Sphingobacteriaceae</taxon>
        <taxon>Mucilaginibacter</taxon>
    </lineage>
</organism>
<dbReference type="Pfam" id="PF00107">
    <property type="entry name" value="ADH_zinc_N"/>
    <property type="match status" value="1"/>
</dbReference>
<evidence type="ECO:0000313" key="5">
    <source>
        <dbReference type="Proteomes" id="UP000318733"/>
    </source>
</evidence>
<proteinExistence type="predicted"/>
<dbReference type="SUPFAM" id="SSF51735">
    <property type="entry name" value="NAD(P)-binding Rossmann-fold domains"/>
    <property type="match status" value="1"/>
</dbReference>
<evidence type="ECO:0000256" key="2">
    <source>
        <dbReference type="ARBA" id="ARBA00023002"/>
    </source>
</evidence>
<dbReference type="EMBL" id="VLPK01000006">
    <property type="protein sequence ID" value="TSJ36513.1"/>
    <property type="molecule type" value="Genomic_DNA"/>
</dbReference>
<name>A0A556M9D6_9SPHI</name>
<dbReference type="InterPro" id="IPR036291">
    <property type="entry name" value="NAD(P)-bd_dom_sf"/>
</dbReference>
<evidence type="ECO:0000259" key="3">
    <source>
        <dbReference type="SMART" id="SM00829"/>
    </source>
</evidence>
<dbReference type="SUPFAM" id="SSF50129">
    <property type="entry name" value="GroES-like"/>
    <property type="match status" value="1"/>
</dbReference>
<keyword evidence="1" id="KW-0521">NADP</keyword>
<dbReference type="InterPro" id="IPR013154">
    <property type="entry name" value="ADH-like_N"/>
</dbReference>
<dbReference type="InterPro" id="IPR020843">
    <property type="entry name" value="ER"/>
</dbReference>
<dbReference type="PANTHER" id="PTHR48106:SF18">
    <property type="entry name" value="QUINONE OXIDOREDUCTASE PIG3"/>
    <property type="match status" value="1"/>
</dbReference>
<dbReference type="SMART" id="SM00829">
    <property type="entry name" value="PKS_ER"/>
    <property type="match status" value="1"/>
</dbReference>
<dbReference type="Gene3D" id="3.90.180.10">
    <property type="entry name" value="Medium-chain alcohol dehydrogenases, catalytic domain"/>
    <property type="match status" value="1"/>
</dbReference>
<dbReference type="AlphaFoldDB" id="A0A556M9D6"/>
<dbReference type="InterPro" id="IPR013149">
    <property type="entry name" value="ADH-like_C"/>
</dbReference>
<dbReference type="Gene3D" id="3.40.50.720">
    <property type="entry name" value="NAD(P)-binding Rossmann-like Domain"/>
    <property type="match status" value="1"/>
</dbReference>
<gene>
    <name evidence="4" type="ORF">FO440_22025</name>
</gene>
<protein>
    <submittedName>
        <fullName evidence="4">Zinc-binding dehydrogenase</fullName>
    </submittedName>
</protein>
<keyword evidence="5" id="KW-1185">Reference proteome</keyword>
<feature type="domain" description="Enoyl reductase (ER)" evidence="3">
    <location>
        <begin position="10"/>
        <end position="327"/>
    </location>
</feature>
<dbReference type="Proteomes" id="UP000318733">
    <property type="component" value="Unassembled WGS sequence"/>
</dbReference>
<comment type="caution">
    <text evidence="4">The sequence shown here is derived from an EMBL/GenBank/DDBJ whole genome shotgun (WGS) entry which is preliminary data.</text>
</comment>
<reference evidence="4 5" key="1">
    <citation type="submission" date="2019-07" db="EMBL/GenBank/DDBJ databases">
        <authorList>
            <person name="Huq M.A."/>
        </authorList>
    </citation>
    <scope>NUCLEOTIDE SEQUENCE [LARGE SCALE GENOMIC DNA]</scope>
    <source>
        <strain evidence="4 5">MAH-19</strain>
    </source>
</reference>
<accession>A0A556M9D6</accession>
<dbReference type="PANTHER" id="PTHR48106">
    <property type="entry name" value="QUINONE OXIDOREDUCTASE PIG3-RELATED"/>
    <property type="match status" value="1"/>
</dbReference>
<evidence type="ECO:0000256" key="1">
    <source>
        <dbReference type="ARBA" id="ARBA00022857"/>
    </source>
</evidence>
<keyword evidence="2" id="KW-0560">Oxidoreductase</keyword>
<dbReference type="RefSeq" id="WP_144250480.1">
    <property type="nucleotide sequence ID" value="NZ_VLPK01000006.1"/>
</dbReference>
<dbReference type="InterPro" id="IPR011032">
    <property type="entry name" value="GroES-like_sf"/>
</dbReference>
<evidence type="ECO:0000313" key="4">
    <source>
        <dbReference type="EMBL" id="TSJ36513.1"/>
    </source>
</evidence>
<dbReference type="GO" id="GO:0016651">
    <property type="term" value="F:oxidoreductase activity, acting on NAD(P)H"/>
    <property type="evidence" value="ECO:0007669"/>
    <property type="project" value="TreeGrafter"/>
</dbReference>
<sequence length="330" mass="34532">MKAITMTGKGQVALTEVPKPEQVSAGHLLIKMSAMGINPGDKFLISGNAPAGMFTQSRYDIAGVSGAGQVTAIGEGVPEKYLGKLVTVYRSLSDGNISGTWSEYAHLPYLQCAILPDDADPADHAGSLVNIITAYAAMQQFLKVGHQGVIITAGNSDTGKAMLGFALEAKLPVLSIVRNESSKAELEKLGAKHILVQGTEQFAQELMTIATALKTTAVFDGVGGELLSQLIPVLPAGATVYAYGFLGGPAPVSFHTGMLTKGITIKGFSNFKTATVQDPQQLAQALEAISQVIHLSFFKFNAGKQFSLEEIEAALSYTAADGSKAVLVIG</sequence>